<evidence type="ECO:0000313" key="9">
    <source>
        <dbReference type="Proteomes" id="UP001236014"/>
    </source>
</evidence>
<evidence type="ECO:0000313" key="8">
    <source>
        <dbReference type="EMBL" id="WIX79911.1"/>
    </source>
</evidence>
<sequence length="210" mass="21900">MARLSAAFPGTGREKAYGVFGMIMGSGTAIGLVLGGVPTQLASWRACLDINVVFVVVALGFSILAGDRVERSPGHRLDWWLGVVLALGAALIIQALTVVYAPGRAAGFGLAGVAVLAVFAARDRKSHAPLIPVVLFRDPTRRLRRTLAVGCRHDRDVRGGQPRAPAGTPRAAGGRRALPRLPGDHPAAPVRLLVEPGPGHRPRPSASGSP</sequence>
<reference evidence="8 9" key="1">
    <citation type="submission" date="2023-06" db="EMBL/GenBank/DDBJ databases">
        <authorList>
            <person name="Oyuntsetseg B."/>
            <person name="Kim S.B."/>
        </authorList>
    </citation>
    <scope>NUCLEOTIDE SEQUENCE [LARGE SCALE GENOMIC DNA]</scope>
    <source>
        <strain evidence="8 9">2-15</strain>
    </source>
</reference>
<evidence type="ECO:0000256" key="2">
    <source>
        <dbReference type="ARBA" id="ARBA00022448"/>
    </source>
</evidence>
<organism evidence="8 9">
    <name type="scientific">Amycolatopsis carbonis</name>
    <dbReference type="NCBI Taxonomy" id="715471"/>
    <lineage>
        <taxon>Bacteria</taxon>
        <taxon>Bacillati</taxon>
        <taxon>Actinomycetota</taxon>
        <taxon>Actinomycetes</taxon>
        <taxon>Pseudonocardiales</taxon>
        <taxon>Pseudonocardiaceae</taxon>
        <taxon>Amycolatopsis</taxon>
    </lineage>
</organism>
<dbReference type="EMBL" id="CP127294">
    <property type="protein sequence ID" value="WIX79911.1"/>
    <property type="molecule type" value="Genomic_DNA"/>
</dbReference>
<evidence type="ECO:0000256" key="5">
    <source>
        <dbReference type="ARBA" id="ARBA00023136"/>
    </source>
</evidence>
<feature type="transmembrane region" description="Helical" evidence="7">
    <location>
        <begin position="77"/>
        <end position="99"/>
    </location>
</feature>
<keyword evidence="9" id="KW-1185">Reference proteome</keyword>
<feature type="region of interest" description="Disordered" evidence="6">
    <location>
        <begin position="154"/>
        <end position="210"/>
    </location>
</feature>
<feature type="transmembrane region" description="Helical" evidence="7">
    <location>
        <begin position="16"/>
        <end position="37"/>
    </location>
</feature>
<dbReference type="PANTHER" id="PTHR42718:SF9">
    <property type="entry name" value="MAJOR FACILITATOR SUPERFAMILY MULTIDRUG TRANSPORTER MFSC"/>
    <property type="match status" value="1"/>
</dbReference>
<feature type="transmembrane region" description="Helical" evidence="7">
    <location>
        <begin position="43"/>
        <end position="65"/>
    </location>
</feature>
<evidence type="ECO:0000256" key="1">
    <source>
        <dbReference type="ARBA" id="ARBA00004141"/>
    </source>
</evidence>
<evidence type="ECO:0000256" key="3">
    <source>
        <dbReference type="ARBA" id="ARBA00022692"/>
    </source>
</evidence>
<feature type="compositionally biased region" description="Low complexity" evidence="6">
    <location>
        <begin position="159"/>
        <end position="181"/>
    </location>
</feature>
<accession>A0A9Y2IJ27</accession>
<comment type="subcellular location">
    <subcellularLocation>
        <location evidence="1">Membrane</location>
        <topology evidence="1">Multi-pass membrane protein</topology>
    </subcellularLocation>
</comment>
<protein>
    <recommendedName>
        <fullName evidence="10">MFS transporter</fullName>
    </recommendedName>
</protein>
<dbReference type="RefSeq" id="WP_285970587.1">
    <property type="nucleotide sequence ID" value="NZ_CP127294.1"/>
</dbReference>
<name>A0A9Y2IJ27_9PSEU</name>
<proteinExistence type="predicted"/>
<gene>
    <name evidence="8" type="ORF">QRX50_03670</name>
</gene>
<dbReference type="Gene3D" id="1.20.1720.10">
    <property type="entry name" value="Multidrug resistance protein D"/>
    <property type="match status" value="1"/>
</dbReference>
<dbReference type="InterPro" id="IPR036259">
    <property type="entry name" value="MFS_trans_sf"/>
</dbReference>
<dbReference type="GO" id="GO:0016020">
    <property type="term" value="C:membrane"/>
    <property type="evidence" value="ECO:0007669"/>
    <property type="project" value="UniProtKB-SubCell"/>
</dbReference>
<keyword evidence="4 7" id="KW-1133">Transmembrane helix</keyword>
<evidence type="ECO:0000256" key="7">
    <source>
        <dbReference type="SAM" id="Phobius"/>
    </source>
</evidence>
<dbReference type="SUPFAM" id="SSF103473">
    <property type="entry name" value="MFS general substrate transporter"/>
    <property type="match status" value="1"/>
</dbReference>
<dbReference type="KEGG" id="acab:QRX50_03670"/>
<evidence type="ECO:0008006" key="10">
    <source>
        <dbReference type="Google" id="ProtNLM"/>
    </source>
</evidence>
<keyword evidence="5 7" id="KW-0472">Membrane</keyword>
<evidence type="ECO:0000256" key="6">
    <source>
        <dbReference type="SAM" id="MobiDB-lite"/>
    </source>
</evidence>
<dbReference type="AlphaFoldDB" id="A0A9Y2IJ27"/>
<keyword evidence="2" id="KW-0813">Transport</keyword>
<keyword evidence="3 7" id="KW-0812">Transmembrane</keyword>
<dbReference type="Proteomes" id="UP001236014">
    <property type="component" value="Chromosome"/>
</dbReference>
<evidence type="ECO:0000256" key="4">
    <source>
        <dbReference type="ARBA" id="ARBA00022989"/>
    </source>
</evidence>
<dbReference type="PANTHER" id="PTHR42718">
    <property type="entry name" value="MAJOR FACILITATOR SUPERFAMILY MULTIDRUG TRANSPORTER MFSC"/>
    <property type="match status" value="1"/>
</dbReference>
<feature type="transmembrane region" description="Helical" evidence="7">
    <location>
        <begin position="105"/>
        <end position="121"/>
    </location>
</feature>